<dbReference type="HAMAP" id="MF_03051">
    <property type="entry name" value="MOCS2A"/>
    <property type="match status" value="1"/>
</dbReference>
<evidence type="ECO:0000256" key="5">
    <source>
        <dbReference type="ARBA" id="ARBA00023150"/>
    </source>
</evidence>
<dbReference type="Pfam" id="PF02597">
    <property type="entry name" value="ThiS"/>
    <property type="match status" value="1"/>
</dbReference>
<evidence type="ECO:0000256" key="4">
    <source>
        <dbReference type="ARBA" id="ARBA00022741"/>
    </source>
</evidence>
<dbReference type="FunFam" id="3.10.20.30:FF:000010">
    <property type="entry name" value="Molybdopterin synthase sulfur carrier subunit"/>
    <property type="match status" value="1"/>
</dbReference>
<feature type="non-terminal residue" evidence="6">
    <location>
        <position position="1"/>
    </location>
</feature>
<keyword evidence="4" id="KW-0547">Nucleotide-binding</keyword>
<comment type="pathway">
    <text evidence="1">Cofactor biosynthesis; molybdopterin biosynthesis.</text>
</comment>
<dbReference type="GO" id="GO:0000166">
    <property type="term" value="F:nucleotide binding"/>
    <property type="evidence" value="ECO:0007669"/>
    <property type="project" value="UniProtKB-KW"/>
</dbReference>
<dbReference type="InterPro" id="IPR003749">
    <property type="entry name" value="ThiS/MoaD-like"/>
</dbReference>
<dbReference type="AlphaFoldDB" id="A0A4Y1RY72"/>
<dbReference type="Gene3D" id="3.10.20.30">
    <property type="match status" value="1"/>
</dbReference>
<dbReference type="SUPFAM" id="SSF54285">
    <property type="entry name" value="MoaD/ThiS"/>
    <property type="match status" value="1"/>
</dbReference>
<evidence type="ECO:0000256" key="1">
    <source>
        <dbReference type="ARBA" id="ARBA00005046"/>
    </source>
</evidence>
<dbReference type="UniPathway" id="UPA00344"/>
<dbReference type="InterPro" id="IPR012675">
    <property type="entry name" value="Beta-grasp_dom_sf"/>
</dbReference>
<reference evidence="6" key="1">
    <citation type="journal article" date="2019" name="Science">
        <title>Mutation of a bHLH transcription factor allowed almond domestication.</title>
        <authorList>
            <person name="Sanchez-Perez R."/>
            <person name="Pavan S."/>
            <person name="Mazzeo R."/>
            <person name="Moldovan C."/>
            <person name="Aiese Cigliano R."/>
            <person name="Del Cueto J."/>
            <person name="Ricciardi F."/>
            <person name="Lotti C."/>
            <person name="Ricciardi L."/>
            <person name="Dicenta F."/>
            <person name="Lopez-Marques R.L."/>
            <person name="Lindberg Moller B."/>
        </authorList>
    </citation>
    <scope>NUCLEOTIDE SEQUENCE</scope>
</reference>
<protein>
    <submittedName>
        <fullName evidence="6">Co-factor for nitrate, reductase and xanthine dehydrogenase 7</fullName>
    </submittedName>
</protein>
<dbReference type="InterPro" id="IPR016155">
    <property type="entry name" value="Mopterin_synth/thiamin_S_b"/>
</dbReference>
<dbReference type="EMBL" id="AP019304">
    <property type="protein sequence ID" value="BBH08713.1"/>
    <property type="molecule type" value="Genomic_DNA"/>
</dbReference>
<name>A0A4Y1RY72_PRUDU</name>
<sequence>HLQTENRLSCLGPCPGWMSPLELIMGDRGLLPGLGCPLELLLRLSIYHPSQLLESIRPQKSSPNPVSSKRQRIKRGLISYSTLPDCSSAVGGCSAMDCIQEEIKTVTLDSTTKGIEGSSVKIKVMFFARARDLTGLSEMPLEVSTSSSADDCLNKLIAMFPGLTELRGCMVLALNEEYTTESAIVKDKDELAIIPPISGG</sequence>
<dbReference type="GO" id="GO:1990133">
    <property type="term" value="C:molybdopterin adenylyltransferase complex"/>
    <property type="evidence" value="ECO:0007669"/>
    <property type="project" value="TreeGrafter"/>
</dbReference>
<dbReference type="NCBIfam" id="TIGR01682">
    <property type="entry name" value="moaD"/>
    <property type="match status" value="1"/>
</dbReference>
<proteinExistence type="inferred from homology"/>
<dbReference type="PANTHER" id="PTHR33359">
    <property type="entry name" value="MOLYBDOPTERIN SYNTHASE SULFUR CARRIER SUBUNIT"/>
    <property type="match status" value="1"/>
</dbReference>
<keyword evidence="2" id="KW-0963">Cytoplasm</keyword>
<evidence type="ECO:0000256" key="3">
    <source>
        <dbReference type="ARBA" id="ARBA00022553"/>
    </source>
</evidence>
<evidence type="ECO:0000313" key="6">
    <source>
        <dbReference type="EMBL" id="BBH08713.1"/>
    </source>
</evidence>
<evidence type="ECO:0000256" key="2">
    <source>
        <dbReference type="ARBA" id="ARBA00022490"/>
    </source>
</evidence>
<gene>
    <name evidence="6" type="ORF">Prudu_020977</name>
</gene>
<dbReference type="PANTHER" id="PTHR33359:SF1">
    <property type="entry name" value="MOLYBDOPTERIN SYNTHASE SULFUR CARRIER SUBUNIT"/>
    <property type="match status" value="1"/>
</dbReference>
<accession>A0A4Y1RY72</accession>
<dbReference type="CDD" id="cd00754">
    <property type="entry name" value="Ubl_MoaD"/>
    <property type="match status" value="1"/>
</dbReference>
<dbReference type="InterPro" id="IPR044672">
    <property type="entry name" value="MOCS2A"/>
</dbReference>
<organism evidence="6">
    <name type="scientific">Prunus dulcis</name>
    <name type="common">Almond</name>
    <name type="synonym">Amygdalus dulcis</name>
    <dbReference type="NCBI Taxonomy" id="3755"/>
    <lineage>
        <taxon>Eukaryota</taxon>
        <taxon>Viridiplantae</taxon>
        <taxon>Streptophyta</taxon>
        <taxon>Embryophyta</taxon>
        <taxon>Tracheophyta</taxon>
        <taxon>Spermatophyta</taxon>
        <taxon>Magnoliopsida</taxon>
        <taxon>eudicotyledons</taxon>
        <taxon>Gunneridae</taxon>
        <taxon>Pentapetalae</taxon>
        <taxon>rosids</taxon>
        <taxon>fabids</taxon>
        <taxon>Rosales</taxon>
        <taxon>Rosaceae</taxon>
        <taxon>Amygdaloideae</taxon>
        <taxon>Amygdaleae</taxon>
        <taxon>Prunus</taxon>
    </lineage>
</organism>
<keyword evidence="5" id="KW-0501">Molybdenum cofactor biosynthesis</keyword>
<dbReference type="InterPro" id="IPR028887">
    <property type="entry name" value="MOCS2A_euk"/>
</dbReference>
<dbReference type="GO" id="GO:0006777">
    <property type="term" value="P:Mo-molybdopterin cofactor biosynthetic process"/>
    <property type="evidence" value="ECO:0007669"/>
    <property type="project" value="UniProtKB-KW"/>
</dbReference>
<keyword evidence="3" id="KW-0597">Phosphoprotein</keyword>